<evidence type="ECO:0000256" key="1">
    <source>
        <dbReference type="ARBA" id="ARBA00009913"/>
    </source>
</evidence>
<evidence type="ECO:0000313" key="7">
    <source>
        <dbReference type="EMBL" id="GAA4678493.1"/>
    </source>
</evidence>
<dbReference type="PANTHER" id="PTHR30461">
    <property type="entry name" value="DNA-INVERTASE FROM LAMBDOID PROPHAGE"/>
    <property type="match status" value="1"/>
</dbReference>
<dbReference type="PANTHER" id="PTHR30461:SF2">
    <property type="entry name" value="SERINE RECOMBINASE PINE-RELATED"/>
    <property type="match status" value="1"/>
</dbReference>
<dbReference type="SUPFAM" id="SSF53041">
    <property type="entry name" value="Resolvase-like"/>
    <property type="match status" value="1"/>
</dbReference>
<dbReference type="Gene3D" id="3.40.50.1390">
    <property type="entry name" value="Resolvase, N-terminal catalytic domain"/>
    <property type="match status" value="1"/>
</dbReference>
<feature type="active site" description="O-(5'-phospho-DNA)-serine intermediate" evidence="5">
    <location>
        <position position="14"/>
    </location>
</feature>
<dbReference type="CDD" id="cd03768">
    <property type="entry name" value="SR_ResInv"/>
    <property type="match status" value="1"/>
</dbReference>
<dbReference type="InterPro" id="IPR006120">
    <property type="entry name" value="Resolvase_HTH_dom"/>
</dbReference>
<dbReference type="InterPro" id="IPR006119">
    <property type="entry name" value="Resolv_N"/>
</dbReference>
<dbReference type="InterPro" id="IPR050639">
    <property type="entry name" value="SSR_resolvase"/>
</dbReference>
<feature type="domain" description="Resolvase/invertase-type recombinase catalytic" evidence="6">
    <location>
        <begin position="6"/>
        <end position="139"/>
    </location>
</feature>
<comment type="caution">
    <text evidence="7">The sequence shown here is derived from an EMBL/GenBank/DDBJ whole genome shotgun (WGS) entry which is preliminary data.</text>
</comment>
<organism evidence="7 8">
    <name type="scientific">Frondihabitans cladoniiphilus</name>
    <dbReference type="NCBI Taxonomy" id="715785"/>
    <lineage>
        <taxon>Bacteria</taxon>
        <taxon>Bacillati</taxon>
        <taxon>Actinomycetota</taxon>
        <taxon>Actinomycetes</taxon>
        <taxon>Micrococcales</taxon>
        <taxon>Microbacteriaceae</taxon>
        <taxon>Frondihabitans</taxon>
    </lineage>
</organism>
<dbReference type="EMBL" id="BAABLM010000005">
    <property type="protein sequence ID" value="GAA4678493.1"/>
    <property type="molecule type" value="Genomic_DNA"/>
</dbReference>
<sequence length="193" mass="21337">MSNQRQQLGYVRVSTSKQTTDQQHDALKAAGVTRIFEDVMSGAKKDRAGLQALLAYAREGDTITVVALDRLGRSMTHVILTIEELQERGILLRSLREGVDFSQPLGKMLAGIFASMAEYERAPIKERADAAREAARARGKQTGRPRALDRPKIERAWSLREAGFTPSEIAASLKVSRATFYRAFDSARELASA</sequence>
<dbReference type="RefSeq" id="WP_345376152.1">
    <property type="nucleotide sequence ID" value="NZ_BAABLM010000005.1"/>
</dbReference>
<reference evidence="8" key="1">
    <citation type="journal article" date="2019" name="Int. J. Syst. Evol. Microbiol.">
        <title>The Global Catalogue of Microorganisms (GCM) 10K type strain sequencing project: providing services to taxonomists for standard genome sequencing and annotation.</title>
        <authorList>
            <consortium name="The Broad Institute Genomics Platform"/>
            <consortium name="The Broad Institute Genome Sequencing Center for Infectious Disease"/>
            <person name="Wu L."/>
            <person name="Ma J."/>
        </authorList>
    </citation>
    <scope>NUCLEOTIDE SEQUENCE [LARGE SCALE GENOMIC DNA]</scope>
    <source>
        <strain evidence="8">JCM 18956</strain>
    </source>
</reference>
<dbReference type="InterPro" id="IPR006118">
    <property type="entry name" value="Recombinase_CS"/>
</dbReference>
<dbReference type="InterPro" id="IPR009057">
    <property type="entry name" value="Homeodomain-like_sf"/>
</dbReference>
<keyword evidence="3" id="KW-0238">DNA-binding</keyword>
<proteinExistence type="inferred from homology"/>
<dbReference type="InterPro" id="IPR036162">
    <property type="entry name" value="Resolvase-like_N_sf"/>
</dbReference>
<comment type="similarity">
    <text evidence="1">Belongs to the site-specific recombinase resolvase family.</text>
</comment>
<evidence type="ECO:0000256" key="5">
    <source>
        <dbReference type="PROSITE-ProRule" id="PRU10137"/>
    </source>
</evidence>
<evidence type="ECO:0000256" key="3">
    <source>
        <dbReference type="ARBA" id="ARBA00023125"/>
    </source>
</evidence>
<dbReference type="Pfam" id="PF02796">
    <property type="entry name" value="HTH_7"/>
    <property type="match status" value="1"/>
</dbReference>
<dbReference type="SUPFAM" id="SSF46689">
    <property type="entry name" value="Homeodomain-like"/>
    <property type="match status" value="1"/>
</dbReference>
<keyword evidence="2" id="KW-0229">DNA integration</keyword>
<dbReference type="PROSITE" id="PS00397">
    <property type="entry name" value="RECOMBINASES_1"/>
    <property type="match status" value="1"/>
</dbReference>
<dbReference type="SMART" id="SM00857">
    <property type="entry name" value="Resolvase"/>
    <property type="match status" value="1"/>
</dbReference>
<evidence type="ECO:0000256" key="4">
    <source>
        <dbReference type="ARBA" id="ARBA00023172"/>
    </source>
</evidence>
<dbReference type="PROSITE" id="PS51736">
    <property type="entry name" value="RECOMBINASES_3"/>
    <property type="match status" value="1"/>
</dbReference>
<gene>
    <name evidence="7" type="ORF">GCM10025780_24230</name>
</gene>
<dbReference type="Gene3D" id="1.10.10.60">
    <property type="entry name" value="Homeodomain-like"/>
    <property type="match status" value="1"/>
</dbReference>
<protein>
    <submittedName>
        <fullName evidence="7">Recombinase family protein</fullName>
    </submittedName>
</protein>
<dbReference type="Pfam" id="PF00239">
    <property type="entry name" value="Resolvase"/>
    <property type="match status" value="1"/>
</dbReference>
<accession>A0ABP8W2A5</accession>
<evidence type="ECO:0000313" key="8">
    <source>
        <dbReference type="Proteomes" id="UP001501295"/>
    </source>
</evidence>
<evidence type="ECO:0000259" key="6">
    <source>
        <dbReference type="PROSITE" id="PS51736"/>
    </source>
</evidence>
<name>A0ABP8W2A5_9MICO</name>
<evidence type="ECO:0000256" key="2">
    <source>
        <dbReference type="ARBA" id="ARBA00022908"/>
    </source>
</evidence>
<dbReference type="Proteomes" id="UP001501295">
    <property type="component" value="Unassembled WGS sequence"/>
</dbReference>
<keyword evidence="8" id="KW-1185">Reference proteome</keyword>
<keyword evidence="4" id="KW-0233">DNA recombination</keyword>